<dbReference type="PANTHER" id="PTHR34220:SF7">
    <property type="entry name" value="SENSOR HISTIDINE KINASE YPDA"/>
    <property type="match status" value="1"/>
</dbReference>
<dbReference type="GO" id="GO:0000155">
    <property type="term" value="F:phosphorelay sensor kinase activity"/>
    <property type="evidence" value="ECO:0007669"/>
    <property type="project" value="InterPro"/>
</dbReference>
<dbReference type="GO" id="GO:0016020">
    <property type="term" value="C:membrane"/>
    <property type="evidence" value="ECO:0007669"/>
    <property type="project" value="InterPro"/>
</dbReference>
<feature type="domain" description="Signal transduction histidine kinase internal region" evidence="2">
    <location>
        <begin position="157"/>
        <end position="236"/>
    </location>
</feature>
<name>A0A1H5WJE1_9SPHI</name>
<sequence length="346" mass="40354">MSKPITEQSKRYVIHASSWIICVLYLLIIYLLLRWSNIAKVPAAYDAVIGALTMTGISYLTYSTLQFYLPNNRNYWKLFSMAAIFSAISVTITRFFILQFVPDENLVYLDFSLPFRFVINFLIITCVMTVNVFWNIQEELNINKKRKDESERMVRDAELYNLRQQLQPHFLFNSLNSIIALIGSQPKEARNMTFQLSDFLRGTMRKDEKQFTTVQEEINHLSLYLDIEKVRFGHRLSTSFTYEEEVLSASIPVMILQPLVENAIKFGLYNVTDEVLITINIFKENNILTIQISNPFESDQPEQKKGTGFGLSSIQRRMYLLFGRTDLLHTERVENTFISTLRIPQL</sequence>
<organism evidence="3 4">
    <name type="scientific">Sphingobacterium lactis</name>
    <dbReference type="NCBI Taxonomy" id="797291"/>
    <lineage>
        <taxon>Bacteria</taxon>
        <taxon>Pseudomonadati</taxon>
        <taxon>Bacteroidota</taxon>
        <taxon>Sphingobacteriia</taxon>
        <taxon>Sphingobacteriales</taxon>
        <taxon>Sphingobacteriaceae</taxon>
        <taxon>Sphingobacterium</taxon>
    </lineage>
</organism>
<evidence type="ECO:0000259" key="2">
    <source>
        <dbReference type="Pfam" id="PF06580"/>
    </source>
</evidence>
<feature type="transmembrane region" description="Helical" evidence="1">
    <location>
        <begin position="74"/>
        <end position="97"/>
    </location>
</feature>
<dbReference type="InterPro" id="IPR036890">
    <property type="entry name" value="HATPase_C_sf"/>
</dbReference>
<feature type="transmembrane region" description="Helical" evidence="1">
    <location>
        <begin position="12"/>
        <end position="32"/>
    </location>
</feature>
<keyword evidence="1" id="KW-0472">Membrane</keyword>
<dbReference type="AlphaFoldDB" id="A0A1H5WJE1"/>
<dbReference type="SUPFAM" id="SSF55874">
    <property type="entry name" value="ATPase domain of HSP90 chaperone/DNA topoisomerase II/histidine kinase"/>
    <property type="match status" value="1"/>
</dbReference>
<keyword evidence="1" id="KW-0812">Transmembrane</keyword>
<feature type="transmembrane region" description="Helical" evidence="1">
    <location>
        <begin position="117"/>
        <end position="136"/>
    </location>
</feature>
<feature type="transmembrane region" description="Helical" evidence="1">
    <location>
        <begin position="44"/>
        <end position="62"/>
    </location>
</feature>
<dbReference type="PANTHER" id="PTHR34220">
    <property type="entry name" value="SENSOR HISTIDINE KINASE YPDA"/>
    <property type="match status" value="1"/>
</dbReference>
<proteinExistence type="predicted"/>
<dbReference type="Proteomes" id="UP000236731">
    <property type="component" value="Unassembled WGS sequence"/>
</dbReference>
<reference evidence="4" key="1">
    <citation type="submission" date="2016-10" db="EMBL/GenBank/DDBJ databases">
        <authorList>
            <person name="Varghese N."/>
            <person name="Submissions S."/>
        </authorList>
    </citation>
    <scope>NUCLEOTIDE SEQUENCE [LARGE SCALE GENOMIC DNA]</scope>
    <source>
        <strain evidence="4">DSM 22361</strain>
    </source>
</reference>
<protein>
    <submittedName>
        <fullName evidence="3">GHKL domain-containing protein</fullName>
    </submittedName>
</protein>
<evidence type="ECO:0000256" key="1">
    <source>
        <dbReference type="SAM" id="Phobius"/>
    </source>
</evidence>
<dbReference type="Gene3D" id="3.30.565.10">
    <property type="entry name" value="Histidine kinase-like ATPase, C-terminal domain"/>
    <property type="match status" value="1"/>
</dbReference>
<dbReference type="EMBL" id="FNUT01000004">
    <property type="protein sequence ID" value="SEF99406.1"/>
    <property type="molecule type" value="Genomic_DNA"/>
</dbReference>
<dbReference type="InterPro" id="IPR050640">
    <property type="entry name" value="Bact_2-comp_sensor_kinase"/>
</dbReference>
<evidence type="ECO:0000313" key="3">
    <source>
        <dbReference type="EMBL" id="SEF99406.1"/>
    </source>
</evidence>
<keyword evidence="4" id="KW-1185">Reference proteome</keyword>
<dbReference type="RefSeq" id="WP_103905732.1">
    <property type="nucleotide sequence ID" value="NZ_CP049246.1"/>
</dbReference>
<keyword evidence="1" id="KW-1133">Transmembrane helix</keyword>
<gene>
    <name evidence="3" type="ORF">SAMN05421877_10468</name>
</gene>
<dbReference type="Pfam" id="PF06580">
    <property type="entry name" value="His_kinase"/>
    <property type="match status" value="1"/>
</dbReference>
<dbReference type="OrthoDB" id="9792992at2"/>
<accession>A0A1H5WJE1</accession>
<evidence type="ECO:0000313" key="4">
    <source>
        <dbReference type="Proteomes" id="UP000236731"/>
    </source>
</evidence>
<dbReference type="InterPro" id="IPR010559">
    <property type="entry name" value="Sig_transdc_His_kin_internal"/>
</dbReference>